<dbReference type="Proteomes" id="UP000054558">
    <property type="component" value="Unassembled WGS sequence"/>
</dbReference>
<evidence type="ECO:0000313" key="3">
    <source>
        <dbReference type="Proteomes" id="UP000054558"/>
    </source>
</evidence>
<dbReference type="OMA" id="TIANWAC"/>
<organism evidence="2 3">
    <name type="scientific">Klebsormidium nitens</name>
    <name type="common">Green alga</name>
    <name type="synonym">Ulothrix nitens</name>
    <dbReference type="NCBI Taxonomy" id="105231"/>
    <lineage>
        <taxon>Eukaryota</taxon>
        <taxon>Viridiplantae</taxon>
        <taxon>Streptophyta</taxon>
        <taxon>Klebsormidiophyceae</taxon>
        <taxon>Klebsormidiales</taxon>
        <taxon>Klebsormidiaceae</taxon>
        <taxon>Klebsormidium</taxon>
    </lineage>
</organism>
<dbReference type="InterPro" id="IPR016024">
    <property type="entry name" value="ARM-type_fold"/>
</dbReference>
<proteinExistence type="predicted"/>
<dbReference type="AlphaFoldDB" id="A0A1Y1I5F9"/>
<dbReference type="SUPFAM" id="SSF48371">
    <property type="entry name" value="ARM repeat"/>
    <property type="match status" value="1"/>
</dbReference>
<dbReference type="EMBL" id="DF237224">
    <property type="protein sequence ID" value="GAQ86194.1"/>
    <property type="molecule type" value="Genomic_DNA"/>
</dbReference>
<dbReference type="InterPro" id="IPR012535">
    <property type="entry name" value="Cell_div_Cdc14"/>
</dbReference>
<dbReference type="Gene3D" id="1.25.10.10">
    <property type="entry name" value="Leucine-rich Repeat Variant"/>
    <property type="match status" value="1"/>
</dbReference>
<feature type="compositionally biased region" description="Pro residues" evidence="1">
    <location>
        <begin position="103"/>
        <end position="113"/>
    </location>
</feature>
<evidence type="ECO:0000313" key="2">
    <source>
        <dbReference type="EMBL" id="GAQ86194.1"/>
    </source>
</evidence>
<keyword evidence="3" id="KW-1185">Reference proteome</keyword>
<dbReference type="PANTHER" id="PTHR34065:SF1">
    <property type="entry name" value="CELL DIVISION CONTROL PROTEIN 14"/>
    <property type="match status" value="1"/>
</dbReference>
<dbReference type="InterPro" id="IPR011989">
    <property type="entry name" value="ARM-like"/>
</dbReference>
<accession>A0A1Y1I5F9</accession>
<reference evidence="2 3" key="1">
    <citation type="journal article" date="2014" name="Nat. Commun.">
        <title>Klebsormidium flaccidum genome reveals primary factors for plant terrestrial adaptation.</title>
        <authorList>
            <person name="Hori K."/>
            <person name="Maruyama F."/>
            <person name="Fujisawa T."/>
            <person name="Togashi T."/>
            <person name="Yamamoto N."/>
            <person name="Seo M."/>
            <person name="Sato S."/>
            <person name="Yamada T."/>
            <person name="Mori H."/>
            <person name="Tajima N."/>
            <person name="Moriyama T."/>
            <person name="Ikeuchi M."/>
            <person name="Watanabe M."/>
            <person name="Wada H."/>
            <person name="Kobayashi K."/>
            <person name="Saito M."/>
            <person name="Masuda T."/>
            <person name="Sasaki-Sekimoto Y."/>
            <person name="Mashiguchi K."/>
            <person name="Awai K."/>
            <person name="Shimojima M."/>
            <person name="Masuda S."/>
            <person name="Iwai M."/>
            <person name="Nobusawa T."/>
            <person name="Narise T."/>
            <person name="Kondo S."/>
            <person name="Saito H."/>
            <person name="Sato R."/>
            <person name="Murakawa M."/>
            <person name="Ihara Y."/>
            <person name="Oshima-Yamada Y."/>
            <person name="Ohtaka K."/>
            <person name="Satoh M."/>
            <person name="Sonobe K."/>
            <person name="Ishii M."/>
            <person name="Ohtani R."/>
            <person name="Kanamori-Sato M."/>
            <person name="Honoki R."/>
            <person name="Miyazaki D."/>
            <person name="Mochizuki H."/>
            <person name="Umetsu J."/>
            <person name="Higashi K."/>
            <person name="Shibata D."/>
            <person name="Kamiya Y."/>
            <person name="Sato N."/>
            <person name="Nakamura Y."/>
            <person name="Tabata S."/>
            <person name="Ida S."/>
            <person name="Kurokawa K."/>
            <person name="Ohta H."/>
        </authorList>
    </citation>
    <scope>NUCLEOTIDE SEQUENCE [LARGE SCALE GENOMIC DNA]</scope>
    <source>
        <strain evidence="2 3">NIES-2285</strain>
    </source>
</reference>
<dbReference type="Pfam" id="PF08045">
    <property type="entry name" value="CDC14"/>
    <property type="match status" value="1"/>
</dbReference>
<protein>
    <submittedName>
        <fullName evidence="2">Impaired sucrose induction 1</fullName>
    </submittedName>
</protein>
<feature type="region of interest" description="Disordered" evidence="1">
    <location>
        <begin position="103"/>
        <end position="125"/>
    </location>
</feature>
<dbReference type="OrthoDB" id="5357220at2759"/>
<evidence type="ECO:0000256" key="1">
    <source>
        <dbReference type="SAM" id="MobiDB-lite"/>
    </source>
</evidence>
<name>A0A1Y1I5F9_KLENI</name>
<sequence length="296" mass="31968">MAFKLPPPPWQSPSWHGAPPALDDIIASLDEQRQARELALQLRLGIQDAQAEFSYLRLKGLRALAATVAACLADSKWTRRFREAQLSPELQIVPCLFSHSLAPPPRSQPPSPSGSPGRVLGQPAVPLSPPGEEEVVVALHLLQGCCLVNAICKEQATKRGAVKALAERLLAATVVPVRVACLDALLTLLIGNPENVQEFKRLGALKQTTDLVQNAHVLEQVRLKALEFLALLLADASHTAKQYPDGAEDLPTAFEEEIRTALGTVVLNQLQQAVENGAFIEGRLETLAQSILHATV</sequence>
<dbReference type="PANTHER" id="PTHR34065">
    <property type="entry name" value="CELL DIVISION CONTROL PROTEIN 14"/>
    <property type="match status" value="1"/>
</dbReference>
<gene>
    <name evidence="2" type="ORF">KFL_002750110</name>
</gene>